<evidence type="ECO:0000256" key="8">
    <source>
        <dbReference type="ARBA" id="ARBA00022827"/>
    </source>
</evidence>
<dbReference type="InterPro" id="IPR027477">
    <property type="entry name" value="Succ_DH/fumarate_Rdtase_cat_sf"/>
</dbReference>
<comment type="similarity">
    <text evidence="3">Belongs to the FAD-dependent oxidoreductase 2 family. NadB subfamily.</text>
</comment>
<evidence type="ECO:0000256" key="2">
    <source>
        <dbReference type="ARBA" id="ARBA00004950"/>
    </source>
</evidence>
<dbReference type="PANTHER" id="PTHR42716:SF2">
    <property type="entry name" value="L-ASPARTATE OXIDASE, CHLOROPLASTIC"/>
    <property type="match status" value="1"/>
</dbReference>
<evidence type="ECO:0000256" key="7">
    <source>
        <dbReference type="ARBA" id="ARBA00022642"/>
    </source>
</evidence>
<evidence type="ECO:0000313" key="16">
    <source>
        <dbReference type="Proteomes" id="UP001196379"/>
    </source>
</evidence>
<reference evidence="14 16" key="1">
    <citation type="journal article" date="2021" name="Mol. Ecol.">
        <title>Polar bear-adapted Ursidibacter maritimus are remarkably conserved after generations in captivity.</title>
        <authorList>
            <person name="Espinosa-Gongora C."/>
            <person name="Hansen M.J."/>
            <person name="Bertelsen M.F."/>
            <person name="Bojesen A.M."/>
        </authorList>
    </citation>
    <scope>NUCLEOTIDE SEQUENCE</scope>
    <source>
        <strain evidence="14">Pb43105x</strain>
        <strain evidence="13 16">Pb43106</strain>
    </source>
</reference>
<evidence type="ECO:0000256" key="3">
    <source>
        <dbReference type="ARBA" id="ARBA00008562"/>
    </source>
</evidence>
<keyword evidence="9" id="KW-0560">Oxidoreductase</keyword>
<evidence type="ECO:0000256" key="10">
    <source>
        <dbReference type="ARBA" id="ARBA00048305"/>
    </source>
</evidence>
<name>A0A949T3S8_9PAST</name>
<protein>
    <recommendedName>
        <fullName evidence="5">L-aspartate oxidase</fullName>
        <ecNumber evidence="4">1.4.3.16</ecNumber>
    </recommendedName>
</protein>
<dbReference type="Gene3D" id="3.50.50.60">
    <property type="entry name" value="FAD/NAD(P)-binding domain"/>
    <property type="match status" value="1"/>
</dbReference>
<evidence type="ECO:0000256" key="4">
    <source>
        <dbReference type="ARBA" id="ARBA00012173"/>
    </source>
</evidence>
<dbReference type="InterPro" id="IPR015939">
    <property type="entry name" value="Fum_Rdtase/Succ_DH_flav-like_C"/>
</dbReference>
<dbReference type="RefSeq" id="WP_157403389.1">
    <property type="nucleotide sequence ID" value="NZ_JABULY010000001.1"/>
</dbReference>
<sequence>MYPISISHHIETDLLIVGTGIAGLASCVEANAKQIRTVLISKAPIGSGASYFPLKATLGIQVTGDKDDQAKFKEDIDRVAQGMNNPKIVQAYIEDSAQAVELLERIGFRPWKRNDNRPACFAKYARPIYLINQWKEAAERAKQIIEQQQTEYYENATLLHIVVKPNESQQNVVQGAIFCHKTSGEMQYIFCKTSQIILATGGIAGLYKDNLYPADVIGSSHYIAQQAGAKLTNLEFIQFIPSFVEPKYKVLFGEHTLKYVTKVTDSQGNDLFAHLLPEDFKQMMRDRSDYAPFSVDFNCVEFDLVMMKHLLENPQEKGVYLHYSADLYQDQEEFYTVYLNWLNNEVGIHLLRDKVAIAPFAHSCNGGIVIDDYAESDVKGLFAVGEVSSCIEGANRLGGNSVGGSLVFAKRAIKRILQNLAQNSPLTTTFSAQDWENYLATLVNPQGDESLSASQLLSTIRELMARFANVYRTTENLTALLDSLKMLEQRYQPLAFHQHQGIEIYYALKTAQAVVNAMLQRETSLGSHFRLKENESFA</sequence>
<evidence type="ECO:0000256" key="1">
    <source>
        <dbReference type="ARBA" id="ARBA00001974"/>
    </source>
</evidence>
<dbReference type="Gene3D" id="1.20.58.100">
    <property type="entry name" value="Fumarate reductase/succinate dehydrogenase flavoprotein-like, C-terminal domain"/>
    <property type="match status" value="1"/>
</dbReference>
<feature type="domain" description="Fumarate reductase/succinate dehydrogenase flavoprotein-like C-terminal" evidence="12">
    <location>
        <begin position="460"/>
        <end position="530"/>
    </location>
</feature>
<dbReference type="EMBL" id="JABULY010000001">
    <property type="protein sequence ID" value="MBV6531312.1"/>
    <property type="molecule type" value="Genomic_DNA"/>
</dbReference>
<dbReference type="InterPro" id="IPR036188">
    <property type="entry name" value="FAD/NAD-bd_sf"/>
</dbReference>
<dbReference type="Proteomes" id="UP001196379">
    <property type="component" value="Unassembled WGS sequence"/>
</dbReference>
<dbReference type="Pfam" id="PF00890">
    <property type="entry name" value="FAD_binding_2"/>
    <property type="match status" value="1"/>
</dbReference>
<comment type="pathway">
    <text evidence="2">Cofactor biosynthesis; NAD(+) biosynthesis; iminoaspartate from L-aspartate (oxidase route): step 1/1.</text>
</comment>
<dbReference type="SUPFAM" id="SSF46977">
    <property type="entry name" value="Succinate dehydrogenase/fumarate reductase flavoprotein C-terminal domain"/>
    <property type="match status" value="1"/>
</dbReference>
<comment type="caution">
    <text evidence="14">The sequence shown here is derived from an EMBL/GenBank/DDBJ whole genome shotgun (WGS) entry which is preliminary data.</text>
</comment>
<keyword evidence="8" id="KW-0274">FAD</keyword>
<keyword evidence="7" id="KW-0662">Pyridine nucleotide biosynthesis</keyword>
<dbReference type="EMBL" id="JABUMC010000005">
    <property type="protein sequence ID" value="MBV6546355.1"/>
    <property type="molecule type" value="Genomic_DNA"/>
</dbReference>
<dbReference type="GeneID" id="65549251"/>
<dbReference type="AlphaFoldDB" id="A0A949T3S8"/>
<dbReference type="InterPro" id="IPR003953">
    <property type="entry name" value="FAD-dep_OxRdtase_2_FAD-bd"/>
</dbReference>
<keyword evidence="6" id="KW-0285">Flavoprotein</keyword>
<evidence type="ECO:0000256" key="6">
    <source>
        <dbReference type="ARBA" id="ARBA00022630"/>
    </source>
</evidence>
<evidence type="ECO:0000313" key="15">
    <source>
        <dbReference type="Proteomes" id="UP000732858"/>
    </source>
</evidence>
<dbReference type="GO" id="GO:0009435">
    <property type="term" value="P:NAD+ biosynthetic process"/>
    <property type="evidence" value="ECO:0007669"/>
    <property type="project" value="InterPro"/>
</dbReference>
<keyword evidence="16" id="KW-1185">Reference proteome</keyword>
<dbReference type="Gene3D" id="3.90.700.10">
    <property type="entry name" value="Succinate dehydrogenase/fumarate reductase flavoprotein, catalytic domain"/>
    <property type="match status" value="1"/>
</dbReference>
<dbReference type="PRINTS" id="PR00368">
    <property type="entry name" value="FADPNR"/>
</dbReference>
<dbReference type="GO" id="GO:0008734">
    <property type="term" value="F:L-aspartate oxidase activity"/>
    <property type="evidence" value="ECO:0007669"/>
    <property type="project" value="UniProtKB-EC"/>
</dbReference>
<dbReference type="OrthoDB" id="9148689at2"/>
<feature type="domain" description="FAD-dependent oxidoreductase 2 FAD-binding" evidence="11">
    <location>
        <begin position="13"/>
        <end position="402"/>
    </location>
</feature>
<dbReference type="InterPro" id="IPR005288">
    <property type="entry name" value="NadB"/>
</dbReference>
<dbReference type="InterPro" id="IPR037099">
    <property type="entry name" value="Fum_R/Succ_DH_flav-like_C_sf"/>
</dbReference>
<organism evidence="14 15">
    <name type="scientific">Ursidibacter maritimus</name>
    <dbReference type="NCBI Taxonomy" id="1331689"/>
    <lineage>
        <taxon>Bacteria</taxon>
        <taxon>Pseudomonadati</taxon>
        <taxon>Pseudomonadota</taxon>
        <taxon>Gammaproteobacteria</taxon>
        <taxon>Pasteurellales</taxon>
        <taxon>Pasteurellaceae</taxon>
        <taxon>Ursidibacter</taxon>
    </lineage>
</organism>
<dbReference type="PANTHER" id="PTHR42716">
    <property type="entry name" value="L-ASPARTATE OXIDASE"/>
    <property type="match status" value="1"/>
</dbReference>
<evidence type="ECO:0000256" key="9">
    <source>
        <dbReference type="ARBA" id="ARBA00023002"/>
    </source>
</evidence>
<gene>
    <name evidence="13" type="ORF">HT657_04005</name>
    <name evidence="14" type="ORF">HT672_03460</name>
</gene>
<dbReference type="Pfam" id="PF02910">
    <property type="entry name" value="Succ_DH_flav_C"/>
    <property type="match status" value="1"/>
</dbReference>
<dbReference type="SUPFAM" id="SSF51905">
    <property type="entry name" value="FAD/NAD(P)-binding domain"/>
    <property type="match status" value="1"/>
</dbReference>
<dbReference type="Proteomes" id="UP000732858">
    <property type="component" value="Unassembled WGS sequence"/>
</dbReference>
<dbReference type="EC" id="1.4.3.16" evidence="4"/>
<evidence type="ECO:0000256" key="5">
    <source>
        <dbReference type="ARBA" id="ARBA00021901"/>
    </source>
</evidence>
<dbReference type="PIRSF" id="PIRSF000171">
    <property type="entry name" value="SDHA_APRA_LASPO"/>
    <property type="match status" value="1"/>
</dbReference>
<comment type="catalytic activity">
    <reaction evidence="10">
        <text>L-aspartate + O2 = iminosuccinate + H2O2</text>
        <dbReference type="Rhea" id="RHEA:25876"/>
        <dbReference type="ChEBI" id="CHEBI:15379"/>
        <dbReference type="ChEBI" id="CHEBI:16240"/>
        <dbReference type="ChEBI" id="CHEBI:29991"/>
        <dbReference type="ChEBI" id="CHEBI:77875"/>
        <dbReference type="EC" id="1.4.3.16"/>
    </reaction>
    <physiologicalReaction direction="left-to-right" evidence="10">
        <dbReference type="Rhea" id="RHEA:25877"/>
    </physiologicalReaction>
</comment>
<evidence type="ECO:0000313" key="13">
    <source>
        <dbReference type="EMBL" id="MBV6531312.1"/>
    </source>
</evidence>
<accession>A0A949T3S8</accession>
<evidence type="ECO:0000259" key="11">
    <source>
        <dbReference type="Pfam" id="PF00890"/>
    </source>
</evidence>
<evidence type="ECO:0000313" key="14">
    <source>
        <dbReference type="EMBL" id="MBV6546355.1"/>
    </source>
</evidence>
<evidence type="ECO:0000259" key="12">
    <source>
        <dbReference type="Pfam" id="PF02910"/>
    </source>
</evidence>
<comment type="cofactor">
    <cofactor evidence="1">
        <name>FAD</name>
        <dbReference type="ChEBI" id="CHEBI:57692"/>
    </cofactor>
</comment>
<proteinExistence type="inferred from homology"/>